<dbReference type="UniPathway" id="UPA00538">
    <property type="reaction ID" value="UER00592"/>
</dbReference>
<sequence>MADRPNPPLSYEASATTTHPHVGSCLLPEVVACLKNSRYLHLATSDGLTPHVSLMSYTYLSSTPFDAYPVIIMTTNPSSKKTLNLSANPRVSLLVHDWVSHRPPTRAPNGRDGSPPPAATRSSLASLLLNLNTSALSSISTTITGTARFLEVGSEEEKWCKNQHLENNTFVAAPGEAVPFGQQRRGSGVAEIPMIDDDSRVVIVQVREGRIADWKGGVRDWQLVGEAPQINAERRIQAEHSLANSVAMRLAHLHLPNLTPFNTVSQIQQTLALRQLAYKKAVSSSSPSSISQLPPDPTIITFTPNPVYTTGRRDLPPSNTSSPSDAQPSLELSLPPSLEPIRHILDPKIPGGQGSKLKAEYHPTLRGGQTTYHGPGQLVAYTILDLRRLGLSPRCHISLLEKSVIDLLRKYGVEGFTTQDPGVWVNPVTSTTGATGNGNEEARKITAVGVHLRRHISSFGVGLNVTDEPMRFFKQIVACGLEGKEVTSLAGQGVKFSSQKNEEEVMKEVADGFVDSFVKRLRVDFPVGEATRREGIEEIIER</sequence>
<accession>A0A093VSE3</accession>
<feature type="region of interest" description="Disordered" evidence="6">
    <location>
        <begin position="304"/>
        <end position="333"/>
    </location>
</feature>
<dbReference type="eggNOG" id="KOG0325">
    <property type="taxonomic scope" value="Eukaryota"/>
</dbReference>
<dbReference type="SUPFAM" id="SSF55681">
    <property type="entry name" value="Class II aaRS and biotin synthetases"/>
    <property type="match status" value="1"/>
</dbReference>
<keyword evidence="5" id="KW-0012">Acyltransferase</keyword>
<feature type="region of interest" description="Disordered" evidence="6">
    <location>
        <begin position="100"/>
        <end position="120"/>
    </location>
</feature>
<proteinExistence type="inferred from homology"/>
<dbReference type="PROSITE" id="PS51733">
    <property type="entry name" value="BPL_LPL_CATALYTIC"/>
    <property type="match status" value="1"/>
</dbReference>
<gene>
    <name evidence="8" type="ORF">GQ26_0091630</name>
</gene>
<dbReference type="InterPro" id="IPR004143">
    <property type="entry name" value="BPL_LPL_catalytic"/>
</dbReference>
<evidence type="ECO:0000256" key="1">
    <source>
        <dbReference type="ARBA" id="ARBA00004821"/>
    </source>
</evidence>
<dbReference type="Pfam" id="PF21948">
    <property type="entry name" value="LplA-B_cat"/>
    <property type="match status" value="1"/>
</dbReference>
<evidence type="ECO:0000259" key="7">
    <source>
        <dbReference type="PROSITE" id="PS51733"/>
    </source>
</evidence>
<reference evidence="8" key="1">
    <citation type="journal article" date="2014" name="PLoS Genet.">
        <title>Signature Gene Expression Reveals Novel Clues to the Molecular Mechanisms of Dimorphic Transition in Penicillium marneffei.</title>
        <authorList>
            <person name="Yang E."/>
            <person name="Wang G."/>
            <person name="Cai J."/>
            <person name="Woo P.C."/>
            <person name="Lau S.K."/>
            <person name="Yuen K.-Y."/>
            <person name="Chow W.-N."/>
            <person name="Lin X."/>
        </authorList>
    </citation>
    <scope>NUCLEOTIDE SEQUENCE [LARGE SCALE GENOMIC DNA]</scope>
    <source>
        <strain evidence="8">PM1</strain>
    </source>
</reference>
<evidence type="ECO:0000256" key="2">
    <source>
        <dbReference type="ARBA" id="ARBA00007907"/>
    </source>
</evidence>
<dbReference type="HOGENOM" id="CLU_516759_0_0_1"/>
<evidence type="ECO:0000256" key="6">
    <source>
        <dbReference type="SAM" id="MobiDB-lite"/>
    </source>
</evidence>
<dbReference type="FunFam" id="3.30.930.10:FF:000108">
    <property type="entry name" value="Octanoyltransferase"/>
    <property type="match status" value="1"/>
</dbReference>
<evidence type="ECO:0000313" key="8">
    <source>
        <dbReference type="EMBL" id="KFX49541.1"/>
    </source>
</evidence>
<dbReference type="GO" id="GO:0033819">
    <property type="term" value="F:lipoyl(octanoyl) transferase activity"/>
    <property type="evidence" value="ECO:0007669"/>
    <property type="project" value="UniProtKB-EC"/>
</dbReference>
<dbReference type="InterPro" id="IPR000544">
    <property type="entry name" value="Octanoyltransferase"/>
</dbReference>
<dbReference type="EC" id="2.3.1.181" evidence="3"/>
<dbReference type="GO" id="GO:0009249">
    <property type="term" value="P:protein lipoylation"/>
    <property type="evidence" value="ECO:0007669"/>
    <property type="project" value="InterPro"/>
</dbReference>
<dbReference type="InterPro" id="IPR020605">
    <property type="entry name" value="Octanoyltransferase_CS"/>
</dbReference>
<dbReference type="GO" id="GO:0005737">
    <property type="term" value="C:cytoplasm"/>
    <property type="evidence" value="ECO:0007669"/>
    <property type="project" value="TreeGrafter"/>
</dbReference>
<dbReference type="PANTHER" id="PTHR28040:SF1">
    <property type="entry name" value="PYRIDOXAMINE 5'-PHOSPHATE OXIDASE YLR456W HOMOLOG-RELATED"/>
    <property type="match status" value="1"/>
</dbReference>
<dbReference type="InterPro" id="IPR011576">
    <property type="entry name" value="Pyridox_Oxase_N"/>
</dbReference>
<dbReference type="PROSITE" id="PS01313">
    <property type="entry name" value="LIPB"/>
    <property type="match status" value="1"/>
</dbReference>
<dbReference type="InterPro" id="IPR052841">
    <property type="entry name" value="PMP_oxidase-like"/>
</dbReference>
<dbReference type="Gene3D" id="3.30.930.10">
    <property type="entry name" value="Bira Bifunctional Protein, Domain 2"/>
    <property type="match status" value="1"/>
</dbReference>
<feature type="domain" description="BPL/LPL catalytic" evidence="7">
    <location>
        <begin position="293"/>
        <end position="525"/>
    </location>
</feature>
<dbReference type="NCBIfam" id="TIGR00214">
    <property type="entry name" value="lipB"/>
    <property type="match status" value="1"/>
</dbReference>
<dbReference type="EMBL" id="JPOX01000009">
    <property type="protein sequence ID" value="KFX49541.1"/>
    <property type="molecule type" value="Genomic_DNA"/>
</dbReference>
<evidence type="ECO:0000256" key="5">
    <source>
        <dbReference type="ARBA" id="ARBA00023315"/>
    </source>
</evidence>
<dbReference type="Gene3D" id="2.30.110.10">
    <property type="entry name" value="Electron Transport, Fmn-binding Protein, Chain A"/>
    <property type="match status" value="1"/>
</dbReference>
<comment type="pathway">
    <text evidence="1">Protein modification; protein lipoylation via endogenous pathway; protein N(6)-(lipoyl)lysine from octanoyl-[acyl-carrier-protein]: step 1/2.</text>
</comment>
<dbReference type="PANTHER" id="PTHR28040">
    <property type="entry name" value="PYRIDOXAMINE 5'-PHOSPHATE OXIDASE YLR456W HOMOLOG-RELATED"/>
    <property type="match status" value="1"/>
</dbReference>
<protein>
    <recommendedName>
        <fullName evidence="3">lipoyl(octanoyl) transferase</fullName>
        <ecNumber evidence="3">2.3.1.181</ecNumber>
    </recommendedName>
</protein>
<comment type="similarity">
    <text evidence="2">Belongs to the LipB family.</text>
</comment>
<evidence type="ECO:0000256" key="3">
    <source>
        <dbReference type="ARBA" id="ARBA00012334"/>
    </source>
</evidence>
<dbReference type="Pfam" id="PF01243">
    <property type="entry name" value="PNPOx_N"/>
    <property type="match status" value="1"/>
</dbReference>
<dbReference type="GO" id="GO:0005634">
    <property type="term" value="C:nucleus"/>
    <property type="evidence" value="ECO:0007669"/>
    <property type="project" value="TreeGrafter"/>
</dbReference>
<dbReference type="SUPFAM" id="SSF50475">
    <property type="entry name" value="FMN-binding split barrel"/>
    <property type="match status" value="1"/>
</dbReference>
<keyword evidence="4 8" id="KW-0808">Transferase</keyword>
<comment type="caution">
    <text evidence="8">The sequence shown here is derived from an EMBL/GenBank/DDBJ whole genome shotgun (WGS) entry which is preliminary data.</text>
</comment>
<name>A0A093VSE3_TALMA</name>
<dbReference type="InterPro" id="IPR045864">
    <property type="entry name" value="aa-tRNA-synth_II/BPL/LPL"/>
</dbReference>
<feature type="compositionally biased region" description="Polar residues" evidence="6">
    <location>
        <begin position="317"/>
        <end position="327"/>
    </location>
</feature>
<organism evidence="8">
    <name type="scientific">Talaromyces marneffei PM1</name>
    <dbReference type="NCBI Taxonomy" id="1077442"/>
    <lineage>
        <taxon>Eukaryota</taxon>
        <taxon>Fungi</taxon>
        <taxon>Dikarya</taxon>
        <taxon>Ascomycota</taxon>
        <taxon>Pezizomycotina</taxon>
        <taxon>Eurotiomycetes</taxon>
        <taxon>Eurotiomycetidae</taxon>
        <taxon>Eurotiales</taxon>
        <taxon>Trichocomaceae</taxon>
        <taxon>Talaromyces</taxon>
        <taxon>Talaromyces sect. Talaromyces</taxon>
    </lineage>
</organism>
<evidence type="ECO:0000256" key="4">
    <source>
        <dbReference type="ARBA" id="ARBA00022679"/>
    </source>
</evidence>
<dbReference type="InterPro" id="IPR012349">
    <property type="entry name" value="Split_barrel_FMN-bd"/>
</dbReference>
<dbReference type="AlphaFoldDB" id="A0A093VSE3"/>